<dbReference type="Pfam" id="PF00149">
    <property type="entry name" value="Metallophos"/>
    <property type="match status" value="1"/>
</dbReference>
<feature type="domain" description="Calcineurin-like phosphoesterase" evidence="2">
    <location>
        <begin position="115"/>
        <end position="316"/>
    </location>
</feature>
<sequence length="900" mass="101382">MCYSTFTSAQNLDPYLQSVTPTSIYVSWKTDSNTETIVEYGIEENNLNTTVTGNTNAFTDSGYTGNYLYHNAKLINLSPNTKYYYKIKTGSLESETFSFKTLPNPGEAATEDGHIRFLIMGDNQLTASRYDSLVSAAHRKIKQKWGTNLDPEDNVALTFMVGDQVDIGNLNQYENIHFKKNTKLSSNLPIHTTVGNHETYGSLGMEAYYDHFYLDGYTYQGISSGTENYYAMQAGNVLFISLSSEHTSSQQLSWLQQIVSAANTDSTVDWIISLSHRPYQAEQYVGDISPWVRNSAVPLLTSSSKFILHIGAHHHLYHRGQLKDSPAYNIISGGTAWDQYWGMATEQDFEDVQKTINNWMYQIIDIDVENGTMDVESYSIGSIYKWKNNQLMDEFHRYKNTATPNQPIIENEFTAEETLPLTIAGSDYQTSTNELLNTSQFLISKTADFNVIEKEVYRDYENLFGMFETQSDSTVDINLGLNIKVMTIAENEIPNGDYHVKVRYRDRNLEWSSWSESKLFTITGSSFANTSITLDAETYDVNNTITIQYADAPQSTSTWIGLYLDTQTPSGSSPSQTWSYTDGTANGSLTFTLPNSSRYYAAIFENGGYTEIADRQYFYVGAVPELITDAEEYSIDDTINISFTNGPQLTNDWIGIYKMGQTAGENTSASFQYVSSSTENMSFTGIPKGYYFAEYYIQDSYNAIGNKVFFKVGDIVTELWINKPVYDLGEDIVATWTDAPGIVKDWLGIYPENTDPNVDPLISYTYFDGLADGTIGVTSPELPTDEGNYFLVMFTNDSYNEVSNRVDFQVVEQTLGTDEYSIDEGIQLYPNPASSNKPSVISSKYPIDKIDIYNTTGQLVYSTKNVNNNKYSLITQDLPTGVYILKIHSRKVYTTKLIVK</sequence>
<evidence type="ECO:0000313" key="5">
    <source>
        <dbReference type="EMBL" id="GGG59242.1"/>
    </source>
</evidence>
<feature type="domain" description="Purple acid phosphatase N-terminal" evidence="3">
    <location>
        <begin position="16"/>
        <end position="101"/>
    </location>
</feature>
<dbReference type="PANTHER" id="PTHR45867:SF3">
    <property type="entry name" value="ACID PHOSPHATASE TYPE 7"/>
    <property type="match status" value="1"/>
</dbReference>
<evidence type="ECO:0008006" key="7">
    <source>
        <dbReference type="Google" id="ProtNLM"/>
    </source>
</evidence>
<evidence type="ECO:0000313" key="6">
    <source>
        <dbReference type="Proteomes" id="UP000625976"/>
    </source>
</evidence>
<dbReference type="Gene3D" id="2.60.40.380">
    <property type="entry name" value="Purple acid phosphatase-like, N-terminal"/>
    <property type="match status" value="1"/>
</dbReference>
<keyword evidence="6" id="KW-1185">Reference proteome</keyword>
<dbReference type="GO" id="GO:0003993">
    <property type="term" value="F:acid phosphatase activity"/>
    <property type="evidence" value="ECO:0007669"/>
    <property type="project" value="InterPro"/>
</dbReference>
<keyword evidence="1" id="KW-0732">Signal</keyword>
<dbReference type="Proteomes" id="UP000625976">
    <property type="component" value="Unassembled WGS sequence"/>
</dbReference>
<dbReference type="InterPro" id="IPR026444">
    <property type="entry name" value="Secre_tail"/>
</dbReference>
<evidence type="ECO:0000259" key="3">
    <source>
        <dbReference type="Pfam" id="PF16656"/>
    </source>
</evidence>
<dbReference type="Pfam" id="PF18962">
    <property type="entry name" value="Por_Secre_tail"/>
    <property type="match status" value="1"/>
</dbReference>
<dbReference type="PANTHER" id="PTHR45867">
    <property type="entry name" value="PURPLE ACID PHOSPHATASE"/>
    <property type="match status" value="1"/>
</dbReference>
<name>A0A917LUR7_9FLAO</name>
<dbReference type="NCBIfam" id="TIGR04183">
    <property type="entry name" value="Por_Secre_tail"/>
    <property type="match status" value="1"/>
</dbReference>
<dbReference type="Gene3D" id="3.60.21.10">
    <property type="match status" value="1"/>
</dbReference>
<reference evidence="5" key="1">
    <citation type="journal article" date="2014" name="Int. J. Syst. Evol. Microbiol.">
        <title>Complete genome sequence of Corynebacterium casei LMG S-19264T (=DSM 44701T), isolated from a smear-ripened cheese.</title>
        <authorList>
            <consortium name="US DOE Joint Genome Institute (JGI-PGF)"/>
            <person name="Walter F."/>
            <person name="Albersmeier A."/>
            <person name="Kalinowski J."/>
            <person name="Ruckert C."/>
        </authorList>
    </citation>
    <scope>NUCLEOTIDE SEQUENCE</scope>
    <source>
        <strain evidence="5">CGMCC 1.12751</strain>
    </source>
</reference>
<dbReference type="InterPro" id="IPR015914">
    <property type="entry name" value="PAPs_N"/>
</dbReference>
<dbReference type="AlphaFoldDB" id="A0A917LUR7"/>
<gene>
    <name evidence="5" type="ORF">GCM10010976_32490</name>
</gene>
<dbReference type="SUPFAM" id="SSF49363">
    <property type="entry name" value="Purple acid phosphatase, N-terminal domain"/>
    <property type="match status" value="1"/>
</dbReference>
<evidence type="ECO:0000259" key="4">
    <source>
        <dbReference type="Pfam" id="PF18962"/>
    </source>
</evidence>
<protein>
    <recommendedName>
        <fullName evidence="7">T9SS type A sorting domain-containing protein</fullName>
    </recommendedName>
</protein>
<proteinExistence type="predicted"/>
<dbReference type="InterPro" id="IPR029052">
    <property type="entry name" value="Metallo-depent_PP-like"/>
</dbReference>
<comment type="caution">
    <text evidence="5">The sequence shown here is derived from an EMBL/GenBank/DDBJ whole genome shotgun (WGS) entry which is preliminary data.</text>
</comment>
<dbReference type="GO" id="GO:0046872">
    <property type="term" value="F:metal ion binding"/>
    <property type="evidence" value="ECO:0007669"/>
    <property type="project" value="InterPro"/>
</dbReference>
<dbReference type="InterPro" id="IPR004843">
    <property type="entry name" value="Calcineurin-like_PHP"/>
</dbReference>
<dbReference type="EMBL" id="BMFQ01000004">
    <property type="protein sequence ID" value="GGG59242.1"/>
    <property type="molecule type" value="Genomic_DNA"/>
</dbReference>
<dbReference type="Pfam" id="PF16656">
    <property type="entry name" value="Pur_ac_phosph_N"/>
    <property type="match status" value="1"/>
</dbReference>
<dbReference type="SUPFAM" id="SSF56300">
    <property type="entry name" value="Metallo-dependent phosphatases"/>
    <property type="match status" value="1"/>
</dbReference>
<evidence type="ECO:0000256" key="1">
    <source>
        <dbReference type="ARBA" id="ARBA00022729"/>
    </source>
</evidence>
<feature type="domain" description="Secretion system C-terminal sorting" evidence="4">
    <location>
        <begin position="828"/>
        <end position="899"/>
    </location>
</feature>
<dbReference type="InterPro" id="IPR008963">
    <property type="entry name" value="Purple_acid_Pase-like_N"/>
</dbReference>
<reference evidence="5" key="2">
    <citation type="submission" date="2020-09" db="EMBL/GenBank/DDBJ databases">
        <authorList>
            <person name="Sun Q."/>
            <person name="Zhou Y."/>
        </authorList>
    </citation>
    <scope>NUCLEOTIDE SEQUENCE</scope>
    <source>
        <strain evidence="5">CGMCC 1.12751</strain>
    </source>
</reference>
<evidence type="ECO:0000259" key="2">
    <source>
        <dbReference type="Pfam" id="PF00149"/>
    </source>
</evidence>
<accession>A0A917LUR7</accession>
<organism evidence="5 6">
    <name type="scientific">Bizionia arctica</name>
    <dbReference type="NCBI Taxonomy" id="1495645"/>
    <lineage>
        <taxon>Bacteria</taxon>
        <taxon>Pseudomonadati</taxon>
        <taxon>Bacteroidota</taxon>
        <taxon>Flavobacteriia</taxon>
        <taxon>Flavobacteriales</taxon>
        <taxon>Flavobacteriaceae</taxon>
        <taxon>Bizionia</taxon>
    </lineage>
</organism>